<reference evidence="2" key="1">
    <citation type="submission" date="2018-06" db="EMBL/GenBank/DDBJ databases">
        <authorList>
            <person name="Zhirakovskaya E."/>
        </authorList>
    </citation>
    <scope>NUCLEOTIDE SEQUENCE</scope>
</reference>
<protein>
    <submittedName>
        <fullName evidence="2">Uncharacterized protein</fullName>
    </submittedName>
</protein>
<proteinExistence type="predicted"/>
<gene>
    <name evidence="2" type="ORF">MNBD_ACTINO02-1978</name>
</gene>
<evidence type="ECO:0000256" key="1">
    <source>
        <dbReference type="SAM" id="MobiDB-lite"/>
    </source>
</evidence>
<dbReference type="EMBL" id="UOEK01000506">
    <property type="protein sequence ID" value="VAW08897.1"/>
    <property type="molecule type" value="Genomic_DNA"/>
</dbReference>
<name>A0A3B0T6C7_9ZZZZ</name>
<dbReference type="AlphaFoldDB" id="A0A3B0T6C7"/>
<organism evidence="2">
    <name type="scientific">hydrothermal vent metagenome</name>
    <dbReference type="NCBI Taxonomy" id="652676"/>
    <lineage>
        <taxon>unclassified sequences</taxon>
        <taxon>metagenomes</taxon>
        <taxon>ecological metagenomes</taxon>
    </lineage>
</organism>
<feature type="region of interest" description="Disordered" evidence="1">
    <location>
        <begin position="242"/>
        <end position="266"/>
    </location>
</feature>
<evidence type="ECO:0000313" key="2">
    <source>
        <dbReference type="EMBL" id="VAW08897.1"/>
    </source>
</evidence>
<sequence length="342" mass="36994">MGVVETGDRRGHVRRVLASLIAGAVLASACAPAAEAPAVDTPPYVDGMTPPLTVLLESGLTYFAALDTAVDRVIVGCMQNEGFRYEAIDRTQREPYWGPEFTVESARRDGYSDGVELTSELDALSPEYREYMEGLSKASRREFGIALGGPEDAETISVDTGSGILSTSAEGCLAVAEAKVGGDAETVLSWYGTYNQIQGLSFEAGNRLDIDREWLATLASWSGCMQARGYNVGSVEDAFSLATSGDPAERPTSEPTTPPPSTDDAVAVEPPRLVTAWERDVAVADATCREEVEYQSTWNRVRFKYEHAVLAENEGVLFAWQEAEAGIRDALPDIILREFEDS</sequence>
<accession>A0A3B0T6C7</accession>